<evidence type="ECO:0000313" key="8">
    <source>
        <dbReference type="Proteomes" id="UP001178507"/>
    </source>
</evidence>
<dbReference type="SUPFAM" id="SSF47473">
    <property type="entry name" value="EF-hand"/>
    <property type="match status" value="1"/>
</dbReference>
<dbReference type="InterPro" id="IPR029052">
    <property type="entry name" value="Metallo-depent_PP-like"/>
</dbReference>
<dbReference type="InterPro" id="IPR006179">
    <property type="entry name" value="5_nucleotidase/apyrase"/>
</dbReference>
<organism evidence="7 8">
    <name type="scientific">Effrenium voratum</name>
    <dbReference type="NCBI Taxonomy" id="2562239"/>
    <lineage>
        <taxon>Eukaryota</taxon>
        <taxon>Sar</taxon>
        <taxon>Alveolata</taxon>
        <taxon>Dinophyceae</taxon>
        <taxon>Suessiales</taxon>
        <taxon>Symbiodiniaceae</taxon>
        <taxon>Effrenium</taxon>
    </lineage>
</organism>
<dbReference type="Proteomes" id="UP001178507">
    <property type="component" value="Unassembled WGS sequence"/>
</dbReference>
<feature type="region of interest" description="Disordered" evidence="5">
    <location>
        <begin position="424"/>
        <end position="444"/>
    </location>
</feature>
<dbReference type="SMART" id="SM00054">
    <property type="entry name" value="EFh"/>
    <property type="match status" value="2"/>
</dbReference>
<dbReference type="CDD" id="cd00051">
    <property type="entry name" value="EFh"/>
    <property type="match status" value="1"/>
</dbReference>
<dbReference type="Pfam" id="PF02872">
    <property type="entry name" value="5_nucleotid_C"/>
    <property type="match status" value="1"/>
</dbReference>
<sequence>MGCGSSQAAVAPDPVVPTAPSAQADESGQDVNAIDEDPKKPAAPADQLPECRLRIFHVNDVYSLDNLPLLRSCIKAMSEGTNVLTTLGGDFVAPSLLSSIDHGHGMVAVMNATPIDAVCFGNHESDIPFLSLVQRVQEFNGVWLNSNMPSLSEESAFEGKLADHHLVKLAEGRSVALIGLLCGGGKDAALYRKDAFNGHANKITPVLEAVEDAVARTQHAYPEADCIVPMTHQNMPDDIELAKRDFFFPVILGGHDHGVFNEEHNGTHIVKAGADAFNVAVVDLLWAAGTPAQSAPTVSVQMIPLTSVEQGFAADPELQECVKTHQRPAEELKEVTLAVLPSDPLLTSVGARAQECTMATLICSGLRAVAGTDGALINAGNIRGNKVYIDGRVRFADLAAECPFPSAQIVVEVPGSVLSKAVSQSRAPWHGAPSPRPGAEPGTSSTALHFDDLMRADPDTEFLLEVAGQPIEAEKLYSIVIDSFLMRSDPVLKEYAEAHPENVAPDETGQPALPMLVQYFCDKIWATLCDVDGDGLVQLEEVDEFFDLADTDGNGELDVDEIMVAMSLKLGGLDVTRVLAQQCVSCADADGNGKVSREELRNFMQRESAARANRTI</sequence>
<dbReference type="InterPro" id="IPR008334">
    <property type="entry name" value="5'-Nucleotdase_C"/>
</dbReference>
<dbReference type="GO" id="GO:0009166">
    <property type="term" value="P:nucleotide catabolic process"/>
    <property type="evidence" value="ECO:0007669"/>
    <property type="project" value="InterPro"/>
</dbReference>
<dbReference type="GO" id="GO:0005509">
    <property type="term" value="F:calcium ion binding"/>
    <property type="evidence" value="ECO:0007669"/>
    <property type="project" value="InterPro"/>
</dbReference>
<feature type="domain" description="EF-hand" evidence="6">
    <location>
        <begin position="537"/>
        <end position="572"/>
    </location>
</feature>
<dbReference type="Gene3D" id="3.60.21.10">
    <property type="match status" value="1"/>
</dbReference>
<keyword evidence="3" id="KW-0106">Calcium</keyword>
<dbReference type="PROSITE" id="PS50222">
    <property type="entry name" value="EF_HAND_2"/>
    <property type="match status" value="2"/>
</dbReference>
<dbReference type="InterPro" id="IPR018247">
    <property type="entry name" value="EF_Hand_1_Ca_BS"/>
</dbReference>
<dbReference type="GO" id="GO:0016787">
    <property type="term" value="F:hydrolase activity"/>
    <property type="evidence" value="ECO:0007669"/>
    <property type="project" value="UniProtKB-KW"/>
</dbReference>
<evidence type="ECO:0000256" key="1">
    <source>
        <dbReference type="ARBA" id="ARBA00006654"/>
    </source>
</evidence>
<evidence type="ECO:0000259" key="6">
    <source>
        <dbReference type="PROSITE" id="PS50222"/>
    </source>
</evidence>
<accession>A0AA36JCS3</accession>
<dbReference type="PANTHER" id="PTHR11575:SF48">
    <property type="entry name" value="5'-NUCLEOTIDASE"/>
    <property type="match status" value="1"/>
</dbReference>
<dbReference type="PANTHER" id="PTHR11575">
    <property type="entry name" value="5'-NUCLEOTIDASE-RELATED"/>
    <property type="match status" value="1"/>
</dbReference>
<keyword evidence="8" id="KW-1185">Reference proteome</keyword>
<evidence type="ECO:0000256" key="3">
    <source>
        <dbReference type="ARBA" id="ARBA00022837"/>
    </source>
</evidence>
<dbReference type="PRINTS" id="PR01607">
    <property type="entry name" value="APYRASEFAMLY"/>
</dbReference>
<evidence type="ECO:0000313" key="7">
    <source>
        <dbReference type="EMBL" id="CAJ1403825.1"/>
    </source>
</evidence>
<feature type="domain" description="EF-hand" evidence="6">
    <location>
        <begin position="575"/>
        <end position="610"/>
    </location>
</feature>
<feature type="region of interest" description="Disordered" evidence="5">
    <location>
        <begin position="1"/>
        <end position="45"/>
    </location>
</feature>
<keyword evidence="4" id="KW-0547">Nucleotide-binding</keyword>
<comment type="similarity">
    <text evidence="1 4">Belongs to the 5'-nucleotidase family.</text>
</comment>
<dbReference type="AlphaFoldDB" id="A0AA36JCS3"/>
<dbReference type="SUPFAM" id="SSF55816">
    <property type="entry name" value="5'-nucleotidase (syn. UDP-sugar hydrolase), C-terminal domain"/>
    <property type="match status" value="1"/>
</dbReference>
<gene>
    <name evidence="7" type="ORF">EVOR1521_LOCUS26408</name>
</gene>
<dbReference type="InterPro" id="IPR002048">
    <property type="entry name" value="EF_hand_dom"/>
</dbReference>
<dbReference type="InterPro" id="IPR036907">
    <property type="entry name" value="5'-Nucleotdase_C_sf"/>
</dbReference>
<evidence type="ECO:0000256" key="2">
    <source>
        <dbReference type="ARBA" id="ARBA00022729"/>
    </source>
</evidence>
<proteinExistence type="inferred from homology"/>
<dbReference type="GO" id="GO:0000166">
    <property type="term" value="F:nucleotide binding"/>
    <property type="evidence" value="ECO:0007669"/>
    <property type="project" value="UniProtKB-KW"/>
</dbReference>
<keyword evidence="4" id="KW-0378">Hydrolase</keyword>
<evidence type="ECO:0000256" key="5">
    <source>
        <dbReference type="SAM" id="MobiDB-lite"/>
    </source>
</evidence>
<dbReference type="EMBL" id="CAUJNA010003511">
    <property type="protein sequence ID" value="CAJ1403825.1"/>
    <property type="molecule type" value="Genomic_DNA"/>
</dbReference>
<dbReference type="Gene3D" id="1.10.238.10">
    <property type="entry name" value="EF-hand"/>
    <property type="match status" value="1"/>
</dbReference>
<dbReference type="InterPro" id="IPR011992">
    <property type="entry name" value="EF-hand-dom_pair"/>
</dbReference>
<name>A0AA36JCS3_9DINO</name>
<dbReference type="SUPFAM" id="SSF56300">
    <property type="entry name" value="Metallo-dependent phosphatases"/>
    <property type="match status" value="1"/>
</dbReference>
<dbReference type="InterPro" id="IPR004843">
    <property type="entry name" value="Calcineurin-like_PHP"/>
</dbReference>
<evidence type="ECO:0000256" key="4">
    <source>
        <dbReference type="RuleBase" id="RU362119"/>
    </source>
</evidence>
<keyword evidence="2" id="KW-0732">Signal</keyword>
<dbReference type="Pfam" id="PF00149">
    <property type="entry name" value="Metallophos"/>
    <property type="match status" value="1"/>
</dbReference>
<comment type="caution">
    <text evidence="7">The sequence shown here is derived from an EMBL/GenBank/DDBJ whole genome shotgun (WGS) entry which is preliminary data.</text>
</comment>
<reference evidence="7" key="1">
    <citation type="submission" date="2023-08" db="EMBL/GenBank/DDBJ databases">
        <authorList>
            <person name="Chen Y."/>
            <person name="Shah S."/>
            <person name="Dougan E. K."/>
            <person name="Thang M."/>
            <person name="Chan C."/>
        </authorList>
    </citation>
    <scope>NUCLEOTIDE SEQUENCE</scope>
</reference>
<protein>
    <recommendedName>
        <fullName evidence="6">EF-hand domain-containing protein</fullName>
    </recommendedName>
</protein>
<dbReference type="Gene3D" id="3.90.780.10">
    <property type="entry name" value="5'-Nucleotidase, C-terminal domain"/>
    <property type="match status" value="1"/>
</dbReference>
<feature type="compositionally biased region" description="Low complexity" evidence="5">
    <location>
        <begin position="1"/>
        <end position="22"/>
    </location>
</feature>
<dbReference type="Pfam" id="PF13499">
    <property type="entry name" value="EF-hand_7"/>
    <property type="match status" value="1"/>
</dbReference>
<dbReference type="PROSITE" id="PS00018">
    <property type="entry name" value="EF_HAND_1"/>
    <property type="match status" value="2"/>
</dbReference>